<keyword evidence="2" id="KW-1185">Reference proteome</keyword>
<accession>A0A1W1YMU7</accession>
<reference evidence="2" key="1">
    <citation type="submission" date="2017-04" db="EMBL/GenBank/DDBJ databases">
        <authorList>
            <person name="Varghese N."/>
            <person name="Submissions S."/>
        </authorList>
    </citation>
    <scope>NUCLEOTIDE SEQUENCE [LARGE SCALE GENOMIC DNA]</scope>
    <source>
        <strain evidence="2">DSM 21500</strain>
    </source>
</reference>
<dbReference type="OrthoDB" id="3078561at2"/>
<gene>
    <name evidence="1" type="ORF">SAMN04487984_0834</name>
</gene>
<dbReference type="RefSeq" id="WP_084098891.1">
    <property type="nucleotide sequence ID" value="NZ_FWXK01000003.1"/>
</dbReference>
<dbReference type="InterPro" id="IPR006520">
    <property type="entry name" value="Dit_BPSPP_N"/>
</dbReference>
<dbReference type="NCBIfam" id="TIGR01633">
    <property type="entry name" value="phi3626_gp14_N"/>
    <property type="match status" value="1"/>
</dbReference>
<dbReference type="Gene3D" id="2.40.30.200">
    <property type="match status" value="1"/>
</dbReference>
<sequence>MYKFKDLKATTEVEANQLPSVAINFNGKQLDTEIEAFQTLKVSGRETISVELETVDVRNGSLILDERLPHRELLVTYLMSSKSNTAFQNDFKALRKLLTSDGEVPITFKKVAKSSN</sequence>
<evidence type="ECO:0000313" key="2">
    <source>
        <dbReference type="Proteomes" id="UP000243884"/>
    </source>
</evidence>
<dbReference type="STRING" id="371602.SAMN04487984_0834"/>
<dbReference type="AlphaFoldDB" id="A0A1W1YMU7"/>
<dbReference type="EMBL" id="FWXK01000003">
    <property type="protein sequence ID" value="SMC37525.1"/>
    <property type="molecule type" value="Genomic_DNA"/>
</dbReference>
<organism evidence="1 2">
    <name type="scientific">Aerococcus suis</name>
    <dbReference type="NCBI Taxonomy" id="371602"/>
    <lineage>
        <taxon>Bacteria</taxon>
        <taxon>Bacillati</taxon>
        <taxon>Bacillota</taxon>
        <taxon>Bacilli</taxon>
        <taxon>Lactobacillales</taxon>
        <taxon>Aerococcaceae</taxon>
        <taxon>Aerococcus</taxon>
    </lineage>
</organism>
<name>A0A1W1YMU7_9LACT</name>
<dbReference type="Proteomes" id="UP000243884">
    <property type="component" value="Unassembled WGS sequence"/>
</dbReference>
<protein>
    <submittedName>
        <fullName evidence="1">Putative phage tail component, N-terminal domain-containing protein</fullName>
    </submittedName>
</protein>
<proteinExistence type="predicted"/>
<evidence type="ECO:0000313" key="1">
    <source>
        <dbReference type="EMBL" id="SMC37525.1"/>
    </source>
</evidence>